<dbReference type="Pfam" id="PF13715">
    <property type="entry name" value="CarbopepD_reg_2"/>
    <property type="match status" value="1"/>
</dbReference>
<dbReference type="Pfam" id="PF00593">
    <property type="entry name" value="TonB_dep_Rec_b-barrel"/>
    <property type="match status" value="1"/>
</dbReference>
<evidence type="ECO:0000313" key="13">
    <source>
        <dbReference type="EMBL" id="ALO15285.1"/>
    </source>
</evidence>
<keyword evidence="7 8" id="KW-0998">Cell outer membrane</keyword>
<dbReference type="InterPro" id="IPR012910">
    <property type="entry name" value="Plug_dom"/>
</dbReference>
<feature type="domain" description="TonB-dependent receptor-like beta-barrel" evidence="11">
    <location>
        <begin position="484"/>
        <end position="913"/>
    </location>
</feature>
<name>A0A0S2HZB7_9BACT</name>
<comment type="subcellular location">
    <subcellularLocation>
        <location evidence="1 8">Cell outer membrane</location>
        <topology evidence="1 8">Multi-pass membrane protein</topology>
    </subcellularLocation>
</comment>
<keyword evidence="3 8" id="KW-1134">Transmembrane beta strand</keyword>
<dbReference type="InterPro" id="IPR008969">
    <property type="entry name" value="CarboxyPept-like_regulatory"/>
</dbReference>
<dbReference type="Proteomes" id="UP000064893">
    <property type="component" value="Chromosome"/>
</dbReference>
<dbReference type="STRING" id="1307839.L21SP5_01642"/>
<dbReference type="InterPro" id="IPR039426">
    <property type="entry name" value="TonB-dep_rcpt-like"/>
</dbReference>
<feature type="chain" id="PRO_5006599287" evidence="10">
    <location>
        <begin position="21"/>
        <end position="1077"/>
    </location>
</feature>
<evidence type="ECO:0000256" key="3">
    <source>
        <dbReference type="ARBA" id="ARBA00022452"/>
    </source>
</evidence>
<dbReference type="NCBIfam" id="TIGR04057">
    <property type="entry name" value="SusC_RagA_signa"/>
    <property type="match status" value="1"/>
</dbReference>
<dbReference type="Pfam" id="PF07715">
    <property type="entry name" value="Plug"/>
    <property type="match status" value="1"/>
</dbReference>
<keyword evidence="4 8" id="KW-0812">Transmembrane</keyword>
<proteinExistence type="inferred from homology"/>
<evidence type="ECO:0000256" key="1">
    <source>
        <dbReference type="ARBA" id="ARBA00004571"/>
    </source>
</evidence>
<dbReference type="InterPro" id="IPR036942">
    <property type="entry name" value="Beta-barrel_TonB_sf"/>
</dbReference>
<dbReference type="GO" id="GO:0009279">
    <property type="term" value="C:cell outer membrane"/>
    <property type="evidence" value="ECO:0007669"/>
    <property type="project" value="UniProtKB-SubCell"/>
</dbReference>
<dbReference type="PROSITE" id="PS52016">
    <property type="entry name" value="TONB_DEPENDENT_REC_3"/>
    <property type="match status" value="1"/>
</dbReference>
<feature type="domain" description="TonB-dependent receptor plug" evidence="12">
    <location>
        <begin position="116"/>
        <end position="236"/>
    </location>
</feature>
<evidence type="ECO:0000256" key="5">
    <source>
        <dbReference type="ARBA" id="ARBA00023077"/>
    </source>
</evidence>
<comment type="similarity">
    <text evidence="8 9">Belongs to the TonB-dependent receptor family.</text>
</comment>
<evidence type="ECO:0000256" key="9">
    <source>
        <dbReference type="RuleBase" id="RU003357"/>
    </source>
</evidence>
<keyword evidence="6 8" id="KW-0472">Membrane</keyword>
<keyword evidence="14" id="KW-1185">Reference proteome</keyword>
<dbReference type="InterPro" id="IPR023997">
    <property type="entry name" value="TonB-dep_OMP_SusC/RagA_CS"/>
</dbReference>
<dbReference type="PATRIC" id="fig|1307839.3.peg.1740"/>
<dbReference type="Gene3D" id="2.170.130.10">
    <property type="entry name" value="TonB-dependent receptor, plug domain"/>
    <property type="match status" value="1"/>
</dbReference>
<dbReference type="InterPro" id="IPR000531">
    <property type="entry name" value="Beta-barrel_TonB"/>
</dbReference>
<reference evidence="13 14" key="1">
    <citation type="submission" date="2015-11" db="EMBL/GenBank/DDBJ databases">
        <title>Description and complete genome sequence of a novel strain predominating in hypersaline microbial mats and representing a new family of the Bacteriodetes phylum.</title>
        <authorList>
            <person name="Spring S."/>
            <person name="Bunk B."/>
            <person name="Sproer C."/>
            <person name="Klenk H.-P."/>
        </authorList>
    </citation>
    <scope>NUCLEOTIDE SEQUENCE [LARGE SCALE GENOMIC DNA]</scope>
    <source>
        <strain evidence="13 14">L21-Spi-D4</strain>
    </source>
</reference>
<dbReference type="InterPro" id="IPR023996">
    <property type="entry name" value="TonB-dep_OMP_SusC/RagA"/>
</dbReference>
<gene>
    <name evidence="13" type="ORF">L21SP5_01642</name>
</gene>
<protein>
    <submittedName>
        <fullName evidence="13">TonB-linked outer membrane protein, SusC/RagA family</fullName>
    </submittedName>
</protein>
<evidence type="ECO:0000256" key="6">
    <source>
        <dbReference type="ARBA" id="ARBA00023136"/>
    </source>
</evidence>
<dbReference type="SUPFAM" id="SSF49464">
    <property type="entry name" value="Carboxypeptidase regulatory domain-like"/>
    <property type="match status" value="1"/>
</dbReference>
<dbReference type="RefSeq" id="WP_057952756.1">
    <property type="nucleotide sequence ID" value="NZ_CP013118.1"/>
</dbReference>
<feature type="signal peptide" evidence="10">
    <location>
        <begin position="1"/>
        <end position="20"/>
    </location>
</feature>
<dbReference type="Gene3D" id="2.40.170.20">
    <property type="entry name" value="TonB-dependent receptor, beta-barrel domain"/>
    <property type="match status" value="1"/>
</dbReference>
<keyword evidence="2 8" id="KW-0813">Transport</keyword>
<dbReference type="InterPro" id="IPR037066">
    <property type="entry name" value="Plug_dom_sf"/>
</dbReference>
<dbReference type="SUPFAM" id="SSF56935">
    <property type="entry name" value="Porins"/>
    <property type="match status" value="1"/>
</dbReference>
<evidence type="ECO:0000259" key="12">
    <source>
        <dbReference type="Pfam" id="PF07715"/>
    </source>
</evidence>
<dbReference type="AlphaFoldDB" id="A0A0S2HZB7"/>
<keyword evidence="5 9" id="KW-0798">TonB box</keyword>
<dbReference type="EMBL" id="CP013118">
    <property type="protein sequence ID" value="ALO15285.1"/>
    <property type="molecule type" value="Genomic_DNA"/>
</dbReference>
<evidence type="ECO:0000256" key="10">
    <source>
        <dbReference type="SAM" id="SignalP"/>
    </source>
</evidence>
<dbReference type="KEGG" id="blq:L21SP5_01642"/>
<evidence type="ECO:0000256" key="4">
    <source>
        <dbReference type="ARBA" id="ARBA00022692"/>
    </source>
</evidence>
<organism evidence="13 14">
    <name type="scientific">Salinivirga cyanobacteriivorans</name>
    <dbReference type="NCBI Taxonomy" id="1307839"/>
    <lineage>
        <taxon>Bacteria</taxon>
        <taxon>Pseudomonadati</taxon>
        <taxon>Bacteroidota</taxon>
        <taxon>Bacteroidia</taxon>
        <taxon>Bacteroidales</taxon>
        <taxon>Salinivirgaceae</taxon>
        <taxon>Salinivirga</taxon>
    </lineage>
</organism>
<evidence type="ECO:0000313" key="14">
    <source>
        <dbReference type="Proteomes" id="UP000064893"/>
    </source>
</evidence>
<dbReference type="Gene3D" id="2.60.40.1120">
    <property type="entry name" value="Carboxypeptidase-like, regulatory domain"/>
    <property type="match status" value="1"/>
</dbReference>
<evidence type="ECO:0000256" key="7">
    <source>
        <dbReference type="ARBA" id="ARBA00023237"/>
    </source>
</evidence>
<evidence type="ECO:0000256" key="8">
    <source>
        <dbReference type="PROSITE-ProRule" id="PRU01360"/>
    </source>
</evidence>
<dbReference type="NCBIfam" id="TIGR04056">
    <property type="entry name" value="OMP_RagA_SusC"/>
    <property type="match status" value="1"/>
</dbReference>
<accession>A0A0S2HZB7</accession>
<evidence type="ECO:0000259" key="11">
    <source>
        <dbReference type="Pfam" id="PF00593"/>
    </source>
</evidence>
<dbReference type="OrthoDB" id="9768177at2"/>
<keyword evidence="10" id="KW-0732">Signal</keyword>
<sequence length="1077" mass="117548" precursor="true">MGKFLFTLVFLSFLGIQSYAQKTVTGTVTSASDGSEMPGVTVVVKGTQVGTITANDGSYSIEVPQGADTLMFSFIGMNSVKKAIGNQTVINVQMVSAVTELDELVVTALGISREKKALGYAVQEVGGDDLAEAKEANIVNSLSGKVAGTQVTNASGAVGSSSRITIRGNSSFTNNQPLWVVDGVPISNASSDVSQWGATDFGNAAMDLDPSNIESLTVLKGANAAAIYGSRAANGVIVVKTKTGEKAKKGIGVNISSAITFDQAYNFANYQNEYGQGVAGSEYYYLTSGANFDGASYQDFADGSWNGNYGFFYYDGGASPDDPYSVNDNVDESWGPRLDAGLEIPQFNSPLTDPNDPMTRQATPWVSRPDNVKNFFQTGVTFDNSVTLTSNGEMGAMRLSLSHFDQKGTVPNTDLTKYTVSFNGTQNMTEWLKSNVTFNYVNNASDNLPVQGYSSNNPMQSMGGWFGRQVNMEALEAHYDELNVFGNPYNWNTNYHNNPYWNVNYNTTSRTRDRVFGTASVDAEITDWVKVTGRVGVDYYSEVRKHVDRTMSNEQPYGAFWQSDRNNMEVNADLFASFSKEFGDVSVDGILGTNFRRNEYGSMYLEAAELTVPNLFTISNVRGNPSTDMYDETFETNSVYAQASIGWRRAIFLDMTARNDWSSTLPADEWSYFYPSFTGSVIINELLELESDILSFAKIRGGWAKVGNDTDPYQLSLTYGGVDPFGNVTPFATSRLLPPVGLKPEQVTSTEIGLDLRFLKNRFSLDFTYYDQITYDQILQIDISQASGFDNQLINAGEIENKGFEVQLGATWFKDVNGFSWTTTVNWAKNWNQVNELYGDLEAYQITSSWGGLTIEARPGQAFGVIKAGGFVYDEDGNKVIGANGLPLTTDAPVEVGNITPDWTGGVRNTFSYKTISLSVLVDGRYGGDLFSVSDWFGAYAGVTEETAQDGIRENGLVVEGVSEDGTPNDVVISAADYYAGYWGREVNSVIDGSYIKLRELVLSYKIPQKIISKVGFIEGASVSFVGRNLAMLYIHPSNDVGIDPETGFGANLNGLGLEQFQLPTARTLGFRVNLNF</sequence>
<evidence type="ECO:0000256" key="2">
    <source>
        <dbReference type="ARBA" id="ARBA00022448"/>
    </source>
</evidence>